<comment type="catalytic activity">
    <reaction evidence="6">
        <text>L-threonylcarbamoyladenylate + adenosine(37) in tRNA = N(6)-L-threonylcarbamoyladenosine(37) in tRNA + AMP + H(+)</text>
        <dbReference type="Rhea" id="RHEA:37059"/>
        <dbReference type="Rhea" id="RHEA-COMP:10162"/>
        <dbReference type="Rhea" id="RHEA-COMP:10163"/>
        <dbReference type="ChEBI" id="CHEBI:15378"/>
        <dbReference type="ChEBI" id="CHEBI:73682"/>
        <dbReference type="ChEBI" id="CHEBI:74411"/>
        <dbReference type="ChEBI" id="CHEBI:74418"/>
        <dbReference type="ChEBI" id="CHEBI:456215"/>
        <dbReference type="EC" id="2.3.1.234"/>
    </reaction>
</comment>
<dbReference type="GO" id="GO:0061711">
    <property type="term" value="F:tRNA N(6)-L-threonylcarbamoyladenine synthase activity"/>
    <property type="evidence" value="ECO:0007669"/>
    <property type="project" value="UniProtKB-EC"/>
</dbReference>
<dbReference type="InterPro" id="IPR017860">
    <property type="entry name" value="Peptidase_M22_CS"/>
</dbReference>
<evidence type="ECO:0000256" key="1">
    <source>
        <dbReference type="ARBA" id="ARBA00012156"/>
    </source>
</evidence>
<dbReference type="PROSITE" id="PS01016">
    <property type="entry name" value="GLYCOPROTEASE"/>
    <property type="match status" value="1"/>
</dbReference>
<keyword evidence="5" id="KW-0012">Acyltransferase</keyword>
<dbReference type="Gene3D" id="3.30.420.40">
    <property type="match status" value="2"/>
</dbReference>
<dbReference type="InterPro" id="IPR017861">
    <property type="entry name" value="KAE1/TsaD"/>
</dbReference>
<dbReference type="EMBL" id="AMFJ01034259">
    <property type="protein sequence ID" value="EKD29816.1"/>
    <property type="molecule type" value="Genomic_DNA"/>
</dbReference>
<keyword evidence="4" id="KW-0479">Metal-binding</keyword>
<dbReference type="PANTHER" id="PTHR11735:SF6">
    <property type="entry name" value="TRNA N6-ADENOSINE THREONYLCARBAMOYLTRANSFERASE, MITOCHONDRIAL"/>
    <property type="match status" value="1"/>
</dbReference>
<sequence length="327" mass="36724">MFILAFETSCDDTSIAIFRDDALVAMRTRSQIREHNVTCGVVPEVAARLHANVIFSVLEEVLREADVQLKDIYIIACTESPGLMPSLLVGMTLAKTLSKTLDIPYVPIDHIQAHMFANYIGREESDVHFPAVCLTVSGGHNEIYLWKSMFDREKIGETLDDSAGEAFDKVAKMMDLGYPGGAIIGQYASEYMGSFRGIFPEVLLDKTQYDFSFSGLKSAVKREIDKRKWEKWELTMDDKKEIAFEFEQTVVNILTYKLFLAATKQNIHSVMIAGGVSANDHLRETVERQAKKHGYHFLAPISKIYSGDNAAMVGMLAYFLTKKSHPN</sequence>
<evidence type="ECO:0000256" key="4">
    <source>
        <dbReference type="ARBA" id="ARBA00022723"/>
    </source>
</evidence>
<evidence type="ECO:0000313" key="8">
    <source>
        <dbReference type="EMBL" id="EKD29816.1"/>
    </source>
</evidence>
<dbReference type="PANTHER" id="PTHR11735">
    <property type="entry name" value="TRNA N6-ADENOSINE THREONYLCARBAMOYLTRANSFERASE"/>
    <property type="match status" value="1"/>
</dbReference>
<dbReference type="PRINTS" id="PR00789">
    <property type="entry name" value="OSIALOPTASE"/>
</dbReference>
<keyword evidence="3" id="KW-0819">tRNA processing</keyword>
<dbReference type="NCBIfam" id="TIGR03723">
    <property type="entry name" value="T6A_TsaD_YgjD"/>
    <property type="match status" value="1"/>
</dbReference>
<dbReference type="AlphaFoldDB" id="K1XXW1"/>
<dbReference type="InterPro" id="IPR043129">
    <property type="entry name" value="ATPase_NBD"/>
</dbReference>
<name>K1XXW1_9BACT</name>
<dbReference type="NCBIfam" id="TIGR00329">
    <property type="entry name" value="gcp_kae1"/>
    <property type="match status" value="1"/>
</dbReference>
<dbReference type="SUPFAM" id="SSF53067">
    <property type="entry name" value="Actin-like ATPase domain"/>
    <property type="match status" value="1"/>
</dbReference>
<evidence type="ECO:0000256" key="2">
    <source>
        <dbReference type="ARBA" id="ARBA00022679"/>
    </source>
</evidence>
<dbReference type="Pfam" id="PF00814">
    <property type="entry name" value="TsaD"/>
    <property type="match status" value="1"/>
</dbReference>
<evidence type="ECO:0000259" key="7">
    <source>
        <dbReference type="Pfam" id="PF00814"/>
    </source>
</evidence>
<dbReference type="InterPro" id="IPR000905">
    <property type="entry name" value="Gcp-like_dom"/>
</dbReference>
<dbReference type="InterPro" id="IPR022450">
    <property type="entry name" value="TsaD"/>
</dbReference>
<dbReference type="GO" id="GO:0002949">
    <property type="term" value="P:tRNA threonylcarbamoyladenosine modification"/>
    <property type="evidence" value="ECO:0007669"/>
    <property type="project" value="InterPro"/>
</dbReference>
<protein>
    <recommendedName>
        <fullName evidence="1">N(6)-L-threonylcarbamoyladenine synthase</fullName>
        <ecNumber evidence="1">2.3.1.234</ecNumber>
    </recommendedName>
</protein>
<accession>K1XXW1</accession>
<evidence type="ECO:0000256" key="3">
    <source>
        <dbReference type="ARBA" id="ARBA00022694"/>
    </source>
</evidence>
<dbReference type="EC" id="2.3.1.234" evidence="1"/>
<proteinExistence type="predicted"/>
<dbReference type="GO" id="GO:0046872">
    <property type="term" value="F:metal ion binding"/>
    <property type="evidence" value="ECO:0007669"/>
    <property type="project" value="UniProtKB-KW"/>
</dbReference>
<feature type="domain" description="Gcp-like" evidence="7">
    <location>
        <begin position="24"/>
        <end position="314"/>
    </location>
</feature>
<comment type="caution">
    <text evidence="8">The sequence shown here is derived from an EMBL/GenBank/DDBJ whole genome shotgun (WGS) entry which is preliminary data.</text>
</comment>
<keyword evidence="2" id="KW-0808">Transferase</keyword>
<gene>
    <name evidence="8" type="ORF">ACD_78C00259G0002</name>
</gene>
<evidence type="ECO:0000256" key="5">
    <source>
        <dbReference type="ARBA" id="ARBA00023315"/>
    </source>
</evidence>
<organism evidence="8">
    <name type="scientific">uncultured bacterium</name>
    <name type="common">gcode 4</name>
    <dbReference type="NCBI Taxonomy" id="1234023"/>
    <lineage>
        <taxon>Bacteria</taxon>
        <taxon>environmental samples</taxon>
    </lineage>
</organism>
<evidence type="ECO:0000256" key="6">
    <source>
        <dbReference type="ARBA" id="ARBA00048117"/>
    </source>
</evidence>
<reference evidence="8" key="1">
    <citation type="journal article" date="2012" name="Science">
        <title>Fermentation, hydrogen, and sulfur metabolism in multiple uncultivated bacterial phyla.</title>
        <authorList>
            <person name="Wrighton K.C."/>
            <person name="Thomas B.C."/>
            <person name="Sharon I."/>
            <person name="Miller C.S."/>
            <person name="Castelle C.J."/>
            <person name="VerBerkmoes N.C."/>
            <person name="Wilkins M.J."/>
            <person name="Hettich R.L."/>
            <person name="Lipton M.S."/>
            <person name="Williams K.H."/>
            <person name="Long P.E."/>
            <person name="Banfield J.F."/>
        </authorList>
    </citation>
    <scope>NUCLEOTIDE SEQUENCE [LARGE SCALE GENOMIC DNA]</scope>
</reference>